<dbReference type="GO" id="GO:0004601">
    <property type="term" value="F:peroxidase activity"/>
    <property type="evidence" value="ECO:0007669"/>
    <property type="project" value="UniProtKB-KW"/>
</dbReference>
<evidence type="ECO:0000256" key="8">
    <source>
        <dbReference type="SAM" id="MobiDB-lite"/>
    </source>
</evidence>
<dbReference type="RefSeq" id="XP_007671549.1">
    <property type="nucleotide sequence ID" value="XM_007673359.1"/>
</dbReference>
<dbReference type="EMBL" id="KB445550">
    <property type="protein sequence ID" value="EMD00365.1"/>
    <property type="molecule type" value="Genomic_DNA"/>
</dbReference>
<feature type="compositionally biased region" description="Basic and acidic residues" evidence="8">
    <location>
        <begin position="39"/>
        <end position="52"/>
    </location>
</feature>
<evidence type="ECO:0000256" key="1">
    <source>
        <dbReference type="ARBA" id="ARBA00001970"/>
    </source>
</evidence>
<dbReference type="KEGG" id="bcom:BAUCODRAFT_161475"/>
<evidence type="ECO:0000256" key="4">
    <source>
        <dbReference type="ARBA" id="ARBA00022723"/>
    </source>
</evidence>
<evidence type="ECO:0000256" key="5">
    <source>
        <dbReference type="ARBA" id="ARBA00023002"/>
    </source>
</evidence>
<keyword evidence="2" id="KW-0575">Peroxidase</keyword>
<dbReference type="InterPro" id="IPR000028">
    <property type="entry name" value="Chloroperoxidase"/>
</dbReference>
<keyword evidence="4" id="KW-0479">Metal-binding</keyword>
<keyword evidence="12" id="KW-1185">Reference proteome</keyword>
<evidence type="ECO:0000256" key="6">
    <source>
        <dbReference type="ARBA" id="ARBA00023004"/>
    </source>
</evidence>
<dbReference type="PANTHER" id="PTHR33577:SF15">
    <property type="entry name" value="HEME HALOPEROXIDASE FAMILY PROFILE DOMAIN-CONTAINING PROTEIN"/>
    <property type="match status" value="1"/>
</dbReference>
<keyword evidence="6" id="KW-0408">Iron</keyword>
<dbReference type="PROSITE" id="PS51405">
    <property type="entry name" value="HEME_HALOPEROXIDASE"/>
    <property type="match status" value="1"/>
</dbReference>
<protein>
    <recommendedName>
        <fullName evidence="10">Heme haloperoxidase family profile domain-containing protein</fullName>
    </recommendedName>
</protein>
<sequence length="549" mass="58775">MHLSTLLLAYASTAVAFCPMADLVRRGLAPEELKEAYLQRKGLGEPSKKRQDNPPPVLDPLSGLLSPADLGSLTPREKRQDNPDPILDPLSGVLSPIGLGSLVPRSPRSEEHSRAIETHIRSRLEERDEDVDINAKILTPKAHKRHVEERGLLGGILAPLTGVLAALDIPTPQDSGLKAIPGDDPSHQYIAPGPTDVRGDCPTLNTLANHGYLSRTGITTFAEAANAIQEAYSMSFDIAVFLSALGLLAGGDIPTGIYSIGGQDSRVPETLGQPVYGIDRHGLFEIDASISRGDRYFGDNHSFNITRWNALVTDANTYGDGLFNTDAVKNNAANRVEESRATNPEFTMGGNFAVIYATRALLTRPLPNGTAPNTPDFANIAPFYLNETFPENWFRIPNSYSLVDLLGDIGDFFLYKPQPLGRNYNGAFVPLNITIPEAPADIGCLGASLLASAAPDEGEAVVQAANALKDQILSAVLGSASCNIADYEETGGDAYYETSDEDVDGGSGSGITHFGEWDSQSEKPTGLSAGEPVRRRSRSRSVRAAKVNA</sequence>
<feature type="signal peptide" evidence="9">
    <location>
        <begin position="1"/>
        <end position="16"/>
    </location>
</feature>
<proteinExistence type="inferred from homology"/>
<keyword evidence="9" id="KW-0732">Signal</keyword>
<dbReference type="eggNOG" id="ENOG502S3SQ">
    <property type="taxonomic scope" value="Eukaryota"/>
</dbReference>
<dbReference type="OrthoDB" id="407298at2759"/>
<evidence type="ECO:0000313" key="12">
    <source>
        <dbReference type="Proteomes" id="UP000011761"/>
    </source>
</evidence>
<dbReference type="GeneID" id="19109399"/>
<evidence type="ECO:0000256" key="3">
    <source>
        <dbReference type="ARBA" id="ARBA00022617"/>
    </source>
</evidence>
<dbReference type="HOGENOM" id="CLU_526777_0_0_1"/>
<organism evidence="11 12">
    <name type="scientific">Baudoinia panamericana (strain UAMH 10762)</name>
    <name type="common">Angels' share fungus</name>
    <name type="synonym">Baudoinia compniacensis (strain UAMH 10762)</name>
    <dbReference type="NCBI Taxonomy" id="717646"/>
    <lineage>
        <taxon>Eukaryota</taxon>
        <taxon>Fungi</taxon>
        <taxon>Dikarya</taxon>
        <taxon>Ascomycota</taxon>
        <taxon>Pezizomycotina</taxon>
        <taxon>Dothideomycetes</taxon>
        <taxon>Dothideomycetidae</taxon>
        <taxon>Mycosphaerellales</taxon>
        <taxon>Teratosphaeriaceae</taxon>
        <taxon>Baudoinia</taxon>
    </lineage>
</organism>
<evidence type="ECO:0000256" key="2">
    <source>
        <dbReference type="ARBA" id="ARBA00022559"/>
    </source>
</evidence>
<dbReference type="Proteomes" id="UP000011761">
    <property type="component" value="Unassembled WGS sequence"/>
</dbReference>
<gene>
    <name evidence="11" type="ORF">BAUCODRAFT_161475</name>
</gene>
<keyword evidence="3" id="KW-0349">Heme</keyword>
<dbReference type="SUPFAM" id="SSF47571">
    <property type="entry name" value="Cloroperoxidase"/>
    <property type="match status" value="1"/>
</dbReference>
<feature type="domain" description="Heme haloperoxidase family profile" evidence="10">
    <location>
        <begin position="185"/>
        <end position="407"/>
    </location>
</feature>
<dbReference type="Pfam" id="PF01328">
    <property type="entry name" value="Peroxidase_2"/>
    <property type="match status" value="1"/>
</dbReference>
<dbReference type="OMA" id="FNITRWN"/>
<feature type="chain" id="PRO_5004022116" description="Heme haloperoxidase family profile domain-containing protein" evidence="9">
    <location>
        <begin position="17"/>
        <end position="549"/>
    </location>
</feature>
<comment type="cofactor">
    <cofactor evidence="1">
        <name>heme b</name>
        <dbReference type="ChEBI" id="CHEBI:60344"/>
    </cofactor>
</comment>
<evidence type="ECO:0000256" key="7">
    <source>
        <dbReference type="ARBA" id="ARBA00025795"/>
    </source>
</evidence>
<name>M2NLJ5_BAUPA</name>
<accession>M2NLJ5</accession>
<dbReference type="GO" id="GO:0046872">
    <property type="term" value="F:metal ion binding"/>
    <property type="evidence" value="ECO:0007669"/>
    <property type="project" value="UniProtKB-KW"/>
</dbReference>
<evidence type="ECO:0000259" key="10">
    <source>
        <dbReference type="PROSITE" id="PS51405"/>
    </source>
</evidence>
<comment type="similarity">
    <text evidence="7">Belongs to the chloroperoxidase family.</text>
</comment>
<reference evidence="11 12" key="1">
    <citation type="journal article" date="2012" name="PLoS Pathog.">
        <title>Diverse lifestyles and strategies of plant pathogenesis encoded in the genomes of eighteen Dothideomycetes fungi.</title>
        <authorList>
            <person name="Ohm R.A."/>
            <person name="Feau N."/>
            <person name="Henrissat B."/>
            <person name="Schoch C.L."/>
            <person name="Horwitz B.A."/>
            <person name="Barry K.W."/>
            <person name="Condon B.J."/>
            <person name="Copeland A.C."/>
            <person name="Dhillon B."/>
            <person name="Glaser F."/>
            <person name="Hesse C.N."/>
            <person name="Kosti I."/>
            <person name="LaButti K."/>
            <person name="Lindquist E.A."/>
            <person name="Lucas S."/>
            <person name="Salamov A.A."/>
            <person name="Bradshaw R.E."/>
            <person name="Ciuffetti L."/>
            <person name="Hamelin R.C."/>
            <person name="Kema G.H.J."/>
            <person name="Lawrence C."/>
            <person name="Scott J.A."/>
            <person name="Spatafora J.W."/>
            <person name="Turgeon B.G."/>
            <person name="de Wit P.J.G.M."/>
            <person name="Zhong S."/>
            <person name="Goodwin S.B."/>
            <person name="Grigoriev I.V."/>
        </authorList>
    </citation>
    <scope>NUCLEOTIDE SEQUENCE [LARGE SCALE GENOMIC DNA]</scope>
    <source>
        <strain evidence="11 12">UAMH 10762</strain>
    </source>
</reference>
<dbReference type="InterPro" id="IPR036851">
    <property type="entry name" value="Chloroperoxidase-like_sf"/>
</dbReference>
<dbReference type="PANTHER" id="PTHR33577">
    <property type="entry name" value="STERIGMATOCYSTIN BIOSYNTHESIS PEROXIDASE STCC-RELATED"/>
    <property type="match status" value="1"/>
</dbReference>
<keyword evidence="5" id="KW-0560">Oxidoreductase</keyword>
<feature type="region of interest" description="Disordered" evidence="8">
    <location>
        <begin position="39"/>
        <end position="92"/>
    </location>
</feature>
<feature type="region of interest" description="Disordered" evidence="8">
    <location>
        <begin position="495"/>
        <end position="549"/>
    </location>
</feature>
<evidence type="ECO:0000313" key="11">
    <source>
        <dbReference type="EMBL" id="EMD00365.1"/>
    </source>
</evidence>
<dbReference type="AlphaFoldDB" id="M2NLJ5"/>
<evidence type="ECO:0000256" key="9">
    <source>
        <dbReference type="SAM" id="SignalP"/>
    </source>
</evidence>
<dbReference type="Gene3D" id="1.10.489.10">
    <property type="entry name" value="Chloroperoxidase-like"/>
    <property type="match status" value="1"/>
</dbReference>